<organism evidence="2 3">
    <name type="scientific">Plasmopara halstedii</name>
    <name type="common">Downy mildew of sunflower</name>
    <dbReference type="NCBI Taxonomy" id="4781"/>
    <lineage>
        <taxon>Eukaryota</taxon>
        <taxon>Sar</taxon>
        <taxon>Stramenopiles</taxon>
        <taxon>Oomycota</taxon>
        <taxon>Peronosporomycetes</taxon>
        <taxon>Peronosporales</taxon>
        <taxon>Peronosporaceae</taxon>
        <taxon>Plasmopara</taxon>
    </lineage>
</organism>
<sequence>MLIAGSILLLVCPTSAYNSTRSTSLHQTAVGVPLDGILVANSTFLAQSLPRFRETTNKKVEERANGGLFGKMSDSIKSLVKGRVPAEYKTYVESLKQYEDLESVLMSSDMKKLNDFCREYNGNERNPKILSSVKETLMRFDDKETYQKLREVALRKDGNQRLMSHLALDHIINLVKIKKKSPIEFFEFLEFGGDLAEAVRNGKFGELYFYIEVYNRFNKKPLRNYHDLLKILTAHFDGEGNLVHQFNELNELNELTHHRAYEHIIWNLKWTLFSEWKKLPLDLVWSRLQFGPNAYDALTSGKLEMFYEFIAKFHPNRKYLAIGKFMSTYKEVDVTEALENARMQPLSKDFASKMHHERLDYWDANEYTLKEFFGLLNFNNVDSANSALFKLENLSNFIWSSFDKSKMKARLQDLAKQVSVALKDNNRLAFNSPAADLDGVLYKLWTGDRISPEKLFSKLSIENAHIDTDGNVHLRANEVDFDDDFSAIPFNIPRRS</sequence>
<feature type="signal peptide" evidence="1">
    <location>
        <begin position="1"/>
        <end position="16"/>
    </location>
</feature>
<dbReference type="RefSeq" id="XP_024573848.1">
    <property type="nucleotide sequence ID" value="XM_024722809.1"/>
</dbReference>
<evidence type="ECO:0000313" key="2">
    <source>
        <dbReference type="EMBL" id="CEG37479.1"/>
    </source>
</evidence>
<dbReference type="GeneID" id="36400125"/>
<keyword evidence="1" id="KW-0732">Signal</keyword>
<keyword evidence="3" id="KW-1185">Reference proteome</keyword>
<dbReference type="OrthoDB" id="128648at2759"/>
<evidence type="ECO:0000256" key="1">
    <source>
        <dbReference type="SAM" id="SignalP"/>
    </source>
</evidence>
<dbReference type="EMBL" id="CCYD01000286">
    <property type="protein sequence ID" value="CEG37479.1"/>
    <property type="molecule type" value="Genomic_DNA"/>
</dbReference>
<dbReference type="OMA" id="ANHWEVA"/>
<dbReference type="AlphaFoldDB" id="A0A0P1AAN9"/>
<protein>
    <recommendedName>
        <fullName evidence="4">RxLR-like protein</fullName>
    </recommendedName>
</protein>
<evidence type="ECO:0008006" key="4">
    <source>
        <dbReference type="Google" id="ProtNLM"/>
    </source>
</evidence>
<name>A0A0P1AAN9_PLAHL</name>
<reference evidence="3" key="1">
    <citation type="submission" date="2014-09" db="EMBL/GenBank/DDBJ databases">
        <authorList>
            <person name="Sharma Rahul"/>
            <person name="Thines Marco"/>
        </authorList>
    </citation>
    <scope>NUCLEOTIDE SEQUENCE [LARGE SCALE GENOMIC DNA]</scope>
</reference>
<proteinExistence type="predicted"/>
<feature type="chain" id="PRO_5006058514" description="RxLR-like protein" evidence="1">
    <location>
        <begin position="17"/>
        <end position="496"/>
    </location>
</feature>
<dbReference type="Proteomes" id="UP000054928">
    <property type="component" value="Unassembled WGS sequence"/>
</dbReference>
<accession>A0A0P1AAN9</accession>
<evidence type="ECO:0000313" key="3">
    <source>
        <dbReference type="Proteomes" id="UP000054928"/>
    </source>
</evidence>